<sequence length="1215" mass="138329">MASTSSSIIPSKITYDVFLSFRGSDTRSNFTSHIYAALCRKHITTFIDDNSLDRGEEIKETLLKAIEESKIYVIIFSENYASSHWCLDELVKIMECMKTMGRKVLPVFYHVDPSDVRKQTGKLGEAFGKVKQQFKESIDRVERWSTALTEAANLSGWDSSNYRLESELSERIVNQIAKKLYPIFFSTSTDLVGIDSHIEQILSLLSIGAVDVRFVGIWGMGGIGKTTIAEALICQIFDQFDDFCFLRNIREKSKKHELVHLRKCLFSELLQDENLSIEMLHVIPTFAMERLRRKRVVVVLDDVNDSDQLTALVGNHGWFGPGSRVIITSRDKEVLNGKVDEIYKVEGLRHSEACQLFSLKAFKQKYPPKDFMELSERVVDYTKGLPLALHVLGSHLCGRFPAEWKSALSKLNQFPDSNIQKILKISYDELDPVEKDIFLDIACFFKGNERNWVEDILNGCGFPASWGILRLLDKCLITIVDDILEMHDLIQEMGQNIARRKGRRLWNSKDIFHMLSTKMGMKKVEGIFLDMSELGKIHLGHVAFPQMHNLRLLKCYRPQNWSENKIIGSTSESSEPSHLLHLSNKLSLLHWDEYPYKSLPSNFLMENLVEINCPQQLKRLNLSESVHLRRLPNLSSATELEWISLQGCESLLEIPMSIQCLQKLVCLDLQGCKKLRSLPNLVQLKSLKELSLSYCSNLKMLPEIPIGIEELELEDCGLEGLPSSVPFLEDIYILKLRNCENLLSLPSSFHLKNVDALDLSGCSNLTKLPEIIGDLKVLLLNKTAIEELPSSIRSFSSLVVLNMKGCESLKNLPSCICDMKFLQMLILSGCSKLGKLPPLYGLCSLRELYVDGTALVEIPIDIYAAECLHRLVLSGCSKLAKLRPLHDFSHLTLSYLDGTVLIEILIKRLNGRRSTIVMYHKRLHALPLNCTLMDTAGSYIVPIAECEELSGSYNVYNYCNSVNWDQNARGDIMVDALLRMKEISITSYTDAHVIVGLPGSEIPECFNYQSPGSSMDVLFPQCCFNSLFLGFAFCVVLDFEVPVVPKEGDCFYFACECRFKIPMRETYDNERSGRFLSSLNLFEVVFESDHLFLFYYKPSYFCNLNHRLMQSCCNVMEASVVFKSEFKYSQLKVKMCGIQLLYSKDVLHKCNASIKQSKFSSRYGATRPEFLQVMETDANKKRSRENSFPLDCITIIADGKSDYEEEEQPHPKRVK</sequence>
<dbReference type="InterPro" id="IPR045344">
    <property type="entry name" value="C-JID"/>
</dbReference>
<evidence type="ECO:0000256" key="3">
    <source>
        <dbReference type="ARBA" id="ARBA00022737"/>
    </source>
</evidence>
<dbReference type="PANTHER" id="PTHR11017">
    <property type="entry name" value="LEUCINE-RICH REPEAT-CONTAINING PROTEIN"/>
    <property type="match status" value="1"/>
</dbReference>
<dbReference type="SUPFAM" id="SSF52540">
    <property type="entry name" value="P-loop containing nucleoside triphosphate hydrolases"/>
    <property type="match status" value="1"/>
</dbReference>
<organism evidence="8 9">
    <name type="scientific">Hevea brasiliensis</name>
    <name type="common">Para rubber tree</name>
    <name type="synonym">Siphonia brasiliensis</name>
    <dbReference type="NCBI Taxonomy" id="3981"/>
    <lineage>
        <taxon>Eukaryota</taxon>
        <taxon>Viridiplantae</taxon>
        <taxon>Streptophyta</taxon>
        <taxon>Embryophyta</taxon>
        <taxon>Tracheophyta</taxon>
        <taxon>Spermatophyta</taxon>
        <taxon>Magnoliopsida</taxon>
        <taxon>eudicotyledons</taxon>
        <taxon>Gunneridae</taxon>
        <taxon>Pentapetalae</taxon>
        <taxon>rosids</taxon>
        <taxon>fabids</taxon>
        <taxon>Malpighiales</taxon>
        <taxon>Euphorbiaceae</taxon>
        <taxon>Crotonoideae</taxon>
        <taxon>Micrandreae</taxon>
        <taxon>Hevea</taxon>
    </lineage>
</organism>
<comment type="caution">
    <text evidence="8">The sequence shown here is derived from an EMBL/GenBank/DDBJ whole genome shotgun (WGS) entry which is preliminary data.</text>
</comment>
<dbReference type="EMBL" id="JARPOI010000012">
    <property type="protein sequence ID" value="KAJ9166931.1"/>
    <property type="molecule type" value="Genomic_DNA"/>
</dbReference>
<keyword evidence="3" id="KW-0677">Repeat</keyword>
<dbReference type="InterPro" id="IPR044974">
    <property type="entry name" value="Disease_R_plants"/>
</dbReference>
<evidence type="ECO:0000313" key="8">
    <source>
        <dbReference type="EMBL" id="KAJ9166931.1"/>
    </source>
</evidence>
<dbReference type="InterPro" id="IPR002182">
    <property type="entry name" value="NB-ARC"/>
</dbReference>
<dbReference type="Gene3D" id="3.80.10.10">
    <property type="entry name" value="Ribonuclease Inhibitor"/>
    <property type="match status" value="2"/>
</dbReference>
<dbReference type="PROSITE" id="PS50104">
    <property type="entry name" value="TIR"/>
    <property type="match status" value="1"/>
</dbReference>
<evidence type="ECO:0000259" key="7">
    <source>
        <dbReference type="PROSITE" id="PS50104"/>
    </source>
</evidence>
<feature type="domain" description="TIR" evidence="7">
    <location>
        <begin position="13"/>
        <end position="180"/>
    </location>
</feature>
<dbReference type="InterPro" id="IPR032675">
    <property type="entry name" value="LRR_dom_sf"/>
</dbReference>
<keyword evidence="4" id="KW-0378">Hydrolase</keyword>
<dbReference type="InterPro" id="IPR058192">
    <property type="entry name" value="WHD_ROQ1-like"/>
</dbReference>
<dbReference type="InterPro" id="IPR000157">
    <property type="entry name" value="TIR_dom"/>
</dbReference>
<keyword evidence="2" id="KW-0433">Leucine-rich repeat</keyword>
<dbReference type="Gene3D" id="3.40.50.10140">
    <property type="entry name" value="Toll/interleukin-1 receptor homology (TIR) domain"/>
    <property type="match status" value="1"/>
</dbReference>
<evidence type="ECO:0000256" key="1">
    <source>
        <dbReference type="ARBA" id="ARBA00011982"/>
    </source>
</evidence>
<reference evidence="8 9" key="1">
    <citation type="journal article" date="2023" name="Plant Biotechnol. J.">
        <title>Chromosome-level wild Hevea brasiliensis genome provides new tools for genomic-assisted breeding and valuable loci to elevate rubber yield.</title>
        <authorList>
            <person name="Cheng H."/>
            <person name="Song X."/>
            <person name="Hu Y."/>
            <person name="Wu T."/>
            <person name="Yang Q."/>
            <person name="An Z."/>
            <person name="Feng S."/>
            <person name="Deng Z."/>
            <person name="Wu W."/>
            <person name="Zeng X."/>
            <person name="Tu M."/>
            <person name="Wang X."/>
            <person name="Huang H."/>
        </authorList>
    </citation>
    <scope>NUCLEOTIDE SEQUENCE [LARGE SCALE GENOMIC DNA]</scope>
    <source>
        <strain evidence="8">MT/VB/25A 57/8</strain>
    </source>
</reference>
<evidence type="ECO:0000256" key="2">
    <source>
        <dbReference type="ARBA" id="ARBA00022614"/>
    </source>
</evidence>
<keyword evidence="9" id="KW-1185">Reference proteome</keyword>
<accession>A0ABQ9LG67</accession>
<dbReference type="Proteomes" id="UP001174677">
    <property type="component" value="Chromosome 12"/>
</dbReference>
<dbReference type="SUPFAM" id="SSF52058">
    <property type="entry name" value="L domain-like"/>
    <property type="match status" value="1"/>
</dbReference>
<keyword evidence="5" id="KW-0520">NAD</keyword>
<evidence type="ECO:0000256" key="4">
    <source>
        <dbReference type="ARBA" id="ARBA00022801"/>
    </source>
</evidence>
<comment type="catalytic activity">
    <reaction evidence="6">
        <text>NAD(+) + H2O = ADP-D-ribose + nicotinamide + H(+)</text>
        <dbReference type="Rhea" id="RHEA:16301"/>
        <dbReference type="ChEBI" id="CHEBI:15377"/>
        <dbReference type="ChEBI" id="CHEBI:15378"/>
        <dbReference type="ChEBI" id="CHEBI:17154"/>
        <dbReference type="ChEBI" id="CHEBI:57540"/>
        <dbReference type="ChEBI" id="CHEBI:57967"/>
        <dbReference type="EC" id="3.2.2.6"/>
    </reaction>
    <physiologicalReaction direction="left-to-right" evidence="6">
        <dbReference type="Rhea" id="RHEA:16302"/>
    </physiologicalReaction>
</comment>
<dbReference type="InterPro" id="IPR042197">
    <property type="entry name" value="Apaf_helical"/>
</dbReference>
<dbReference type="Gene3D" id="3.40.50.300">
    <property type="entry name" value="P-loop containing nucleotide triphosphate hydrolases"/>
    <property type="match status" value="1"/>
</dbReference>
<dbReference type="Pfam" id="PF23282">
    <property type="entry name" value="WHD_ROQ1"/>
    <property type="match status" value="1"/>
</dbReference>
<evidence type="ECO:0000256" key="6">
    <source>
        <dbReference type="ARBA" id="ARBA00047304"/>
    </source>
</evidence>
<evidence type="ECO:0000256" key="5">
    <source>
        <dbReference type="ARBA" id="ARBA00023027"/>
    </source>
</evidence>
<dbReference type="SUPFAM" id="SSF52200">
    <property type="entry name" value="Toll/Interleukin receptor TIR domain"/>
    <property type="match status" value="1"/>
</dbReference>
<dbReference type="Pfam" id="PF01582">
    <property type="entry name" value="TIR"/>
    <property type="match status" value="1"/>
</dbReference>
<dbReference type="Pfam" id="PF00931">
    <property type="entry name" value="NB-ARC"/>
    <property type="match status" value="1"/>
</dbReference>
<proteinExistence type="predicted"/>
<evidence type="ECO:0000313" key="9">
    <source>
        <dbReference type="Proteomes" id="UP001174677"/>
    </source>
</evidence>
<dbReference type="PANTHER" id="PTHR11017:SF354">
    <property type="entry name" value="ADP-RIBOSYL CYCLASE_CYCLIC ADP-RIBOSE HYDROLASE"/>
    <property type="match status" value="1"/>
</dbReference>
<dbReference type="SMART" id="SM00255">
    <property type="entry name" value="TIR"/>
    <property type="match status" value="1"/>
</dbReference>
<dbReference type="EC" id="3.2.2.6" evidence="1"/>
<name>A0ABQ9LG67_HEVBR</name>
<dbReference type="PRINTS" id="PR00364">
    <property type="entry name" value="DISEASERSIST"/>
</dbReference>
<dbReference type="Pfam" id="PF20160">
    <property type="entry name" value="C-JID"/>
    <property type="match status" value="1"/>
</dbReference>
<gene>
    <name evidence="8" type="ORF">P3X46_021620</name>
</gene>
<dbReference type="Gene3D" id="1.10.8.430">
    <property type="entry name" value="Helical domain of apoptotic protease-activating factors"/>
    <property type="match status" value="1"/>
</dbReference>
<dbReference type="InterPro" id="IPR035897">
    <property type="entry name" value="Toll_tir_struct_dom_sf"/>
</dbReference>
<protein>
    <recommendedName>
        <fullName evidence="1">ADP-ribosyl cyclase/cyclic ADP-ribose hydrolase</fullName>
        <ecNumber evidence="1">3.2.2.6</ecNumber>
    </recommendedName>
</protein>
<dbReference type="InterPro" id="IPR027417">
    <property type="entry name" value="P-loop_NTPase"/>
</dbReference>